<protein>
    <submittedName>
        <fullName evidence="1">Uncharacterized protein</fullName>
    </submittedName>
</protein>
<name>A0ABR7IUV9_9FLAO</name>
<comment type="caution">
    <text evidence="1">The sequence shown here is derived from an EMBL/GenBank/DDBJ whole genome shotgun (WGS) entry which is preliminary data.</text>
</comment>
<dbReference type="EMBL" id="JACRUN010000001">
    <property type="protein sequence ID" value="MBC5833561.1"/>
    <property type="molecule type" value="Genomic_DNA"/>
</dbReference>
<gene>
    <name evidence="1" type="ORF">H8R27_01560</name>
</gene>
<dbReference type="RefSeq" id="WP_166124808.1">
    <property type="nucleotide sequence ID" value="NZ_JAANOQ010000001.1"/>
</dbReference>
<evidence type="ECO:0000313" key="1">
    <source>
        <dbReference type="EMBL" id="MBC5833561.1"/>
    </source>
</evidence>
<keyword evidence="2" id="KW-1185">Reference proteome</keyword>
<reference evidence="1 2" key="1">
    <citation type="submission" date="2020-08" db="EMBL/GenBank/DDBJ databases">
        <title>Description of novel Flavobacterium F-408 isolate.</title>
        <authorList>
            <person name="Saticioglu I.B."/>
            <person name="Duman M."/>
            <person name="Altun S."/>
        </authorList>
    </citation>
    <scope>NUCLEOTIDE SEQUENCE [LARGE SCALE GENOMIC DNA]</scope>
    <source>
        <strain evidence="1 2">F-408</strain>
    </source>
</reference>
<sequence length="103" mass="11817">MNTKVRQGLFKAIDSFAIRSRNEFYIIGQILEGTIQENWFINVPFNESLAMTIRINAIEDVEFSNKKNKYKLLIVSGEDTAIDIFLSFGIESEHLDITIEGQD</sequence>
<accession>A0ABR7IUV9</accession>
<proteinExistence type="predicted"/>
<organism evidence="1 2">
    <name type="scientific">Flavobacterium bernardetii</name>
    <dbReference type="NCBI Taxonomy" id="2813823"/>
    <lineage>
        <taxon>Bacteria</taxon>
        <taxon>Pseudomonadati</taxon>
        <taxon>Bacteroidota</taxon>
        <taxon>Flavobacteriia</taxon>
        <taxon>Flavobacteriales</taxon>
        <taxon>Flavobacteriaceae</taxon>
        <taxon>Flavobacterium</taxon>
    </lineage>
</organism>
<dbReference type="Proteomes" id="UP000605990">
    <property type="component" value="Unassembled WGS sequence"/>
</dbReference>
<evidence type="ECO:0000313" key="2">
    <source>
        <dbReference type="Proteomes" id="UP000605990"/>
    </source>
</evidence>